<dbReference type="Proteomes" id="UP000243975">
    <property type="component" value="Unassembled WGS sequence"/>
</dbReference>
<feature type="region of interest" description="Disordered" evidence="1">
    <location>
        <begin position="62"/>
        <end position="83"/>
    </location>
</feature>
<dbReference type="EMBL" id="LEKV01004393">
    <property type="protein sequence ID" value="KVH95311.1"/>
    <property type="molecule type" value="Genomic_DNA"/>
</dbReference>
<protein>
    <submittedName>
        <fullName evidence="2">Uncharacterized protein</fullName>
    </submittedName>
</protein>
<evidence type="ECO:0000313" key="2">
    <source>
        <dbReference type="EMBL" id="KVH95311.1"/>
    </source>
</evidence>
<organism evidence="2 3">
    <name type="scientific">Cynara cardunculus var. scolymus</name>
    <name type="common">Globe artichoke</name>
    <name type="synonym">Cynara scolymus</name>
    <dbReference type="NCBI Taxonomy" id="59895"/>
    <lineage>
        <taxon>Eukaryota</taxon>
        <taxon>Viridiplantae</taxon>
        <taxon>Streptophyta</taxon>
        <taxon>Embryophyta</taxon>
        <taxon>Tracheophyta</taxon>
        <taxon>Spermatophyta</taxon>
        <taxon>Magnoliopsida</taxon>
        <taxon>eudicotyledons</taxon>
        <taxon>Gunneridae</taxon>
        <taxon>Pentapetalae</taxon>
        <taxon>asterids</taxon>
        <taxon>campanulids</taxon>
        <taxon>Asterales</taxon>
        <taxon>Asteraceae</taxon>
        <taxon>Carduoideae</taxon>
        <taxon>Cardueae</taxon>
        <taxon>Carduinae</taxon>
        <taxon>Cynara</taxon>
    </lineage>
</organism>
<comment type="caution">
    <text evidence="2">The sequence shown here is derived from an EMBL/GenBank/DDBJ whole genome shotgun (WGS) entry which is preliminary data.</text>
</comment>
<accession>A0A103XR15</accession>
<dbReference type="Gramene" id="KVH95311">
    <property type="protein sequence ID" value="KVH95311"/>
    <property type="gene ID" value="Ccrd_002628"/>
</dbReference>
<gene>
    <name evidence="2" type="ORF">Ccrd_002628</name>
</gene>
<dbReference type="AlphaFoldDB" id="A0A103XR15"/>
<name>A0A103XR15_CYNCS</name>
<evidence type="ECO:0000256" key="1">
    <source>
        <dbReference type="SAM" id="MobiDB-lite"/>
    </source>
</evidence>
<reference evidence="2 3" key="1">
    <citation type="journal article" date="2016" name="Sci. Rep.">
        <title>The genome sequence of the outbreeding globe artichoke constructed de novo incorporating a phase-aware low-pass sequencing strategy of F1 progeny.</title>
        <authorList>
            <person name="Scaglione D."/>
            <person name="Reyes-Chin-Wo S."/>
            <person name="Acquadro A."/>
            <person name="Froenicke L."/>
            <person name="Portis E."/>
            <person name="Beitel C."/>
            <person name="Tirone M."/>
            <person name="Mauro R."/>
            <person name="Lo Monaco A."/>
            <person name="Mauromicale G."/>
            <person name="Faccioli P."/>
            <person name="Cattivelli L."/>
            <person name="Rieseberg L."/>
            <person name="Michelmore R."/>
            <person name="Lanteri S."/>
        </authorList>
    </citation>
    <scope>NUCLEOTIDE SEQUENCE [LARGE SCALE GENOMIC DNA]</scope>
    <source>
        <strain evidence="2">2C</strain>
    </source>
</reference>
<keyword evidence="3" id="KW-1185">Reference proteome</keyword>
<sequence>MGFRDRVQYVTTTRKHRVIGRGFSGSVHDINRDTGDTKQITIAVAIDAKVTLNPIVDMPTDLSDHSSNANGQLDRPQINHILW</sequence>
<evidence type="ECO:0000313" key="3">
    <source>
        <dbReference type="Proteomes" id="UP000243975"/>
    </source>
</evidence>
<proteinExistence type="predicted"/>